<dbReference type="OrthoDB" id="4347at2759"/>
<dbReference type="InterPro" id="IPR003848">
    <property type="entry name" value="DUF218"/>
</dbReference>
<comment type="caution">
    <text evidence="2">The sequence shown here is derived from an EMBL/GenBank/DDBJ whole genome shotgun (WGS) entry which is preliminary data.</text>
</comment>
<evidence type="ECO:0000313" key="2">
    <source>
        <dbReference type="EMBL" id="KAF4120039.1"/>
    </source>
</evidence>
<dbReference type="Pfam" id="PF02698">
    <property type="entry name" value="DUF218"/>
    <property type="match status" value="1"/>
</dbReference>
<dbReference type="AlphaFoldDB" id="A0A9P4YQR1"/>
<dbReference type="InterPro" id="IPR014729">
    <property type="entry name" value="Rossmann-like_a/b/a_fold"/>
</dbReference>
<dbReference type="GeneID" id="55969678"/>
<evidence type="ECO:0000259" key="1">
    <source>
        <dbReference type="Pfam" id="PF02698"/>
    </source>
</evidence>
<dbReference type="Gene3D" id="3.40.50.620">
    <property type="entry name" value="HUPs"/>
    <property type="match status" value="1"/>
</dbReference>
<dbReference type="GO" id="GO:0005737">
    <property type="term" value="C:cytoplasm"/>
    <property type="evidence" value="ECO:0007669"/>
    <property type="project" value="TreeGrafter"/>
</dbReference>
<dbReference type="CDD" id="cd06259">
    <property type="entry name" value="YdcF-like"/>
    <property type="match status" value="1"/>
</dbReference>
<sequence length="215" mass="23800">MPPSRLIVVCCHGIWMGGVHKGRDESEWLIADFQRGETLTFIEHARAGVSSLAQSEDAVLVFSGGPTRQETGLSESESYANLARENDYWGHRNLSPSRILCEDRALDSYQNILFSLTLFHARYAEWPSHLTLVSHAFKRPRLVDGHCVAIGWPLDRLDYVGIDPPGLDGKTDAVVGVAAAVGDWADDPHGRGDKLRGKRTGRNPHGVWQGVYERG</sequence>
<reference evidence="2" key="1">
    <citation type="submission" date="2020-03" db="EMBL/GenBank/DDBJ databases">
        <title>Site-based positive gene gene selection in Geosmithia morbida across the United States reveals a broad range of putative effectors and factors for local host and environmental adapation.</title>
        <authorList>
            <person name="Onufrak A."/>
            <person name="Murdoch R.W."/>
            <person name="Gazis R."/>
            <person name="Huff M."/>
            <person name="Staton M."/>
            <person name="Klingeman W."/>
            <person name="Hadziabdic D."/>
        </authorList>
    </citation>
    <scope>NUCLEOTIDE SEQUENCE</scope>
    <source>
        <strain evidence="2">1262</strain>
    </source>
</reference>
<dbReference type="EMBL" id="JAANYQ010000019">
    <property type="protein sequence ID" value="KAF4120039.1"/>
    <property type="molecule type" value="Genomic_DNA"/>
</dbReference>
<accession>A0A9P4YQR1</accession>
<protein>
    <submittedName>
        <fullName evidence="2">DUF218 domain</fullName>
    </submittedName>
</protein>
<dbReference type="Proteomes" id="UP000749293">
    <property type="component" value="Unassembled WGS sequence"/>
</dbReference>
<dbReference type="RefSeq" id="XP_035318691.1">
    <property type="nucleotide sequence ID" value="XM_035465426.1"/>
</dbReference>
<dbReference type="PANTHER" id="PTHR28110">
    <property type="entry name" value="TRANSMEMBRANE PROTEIN"/>
    <property type="match status" value="1"/>
</dbReference>
<evidence type="ECO:0000313" key="3">
    <source>
        <dbReference type="Proteomes" id="UP000749293"/>
    </source>
</evidence>
<name>A0A9P4YQR1_9HYPO</name>
<dbReference type="InterPro" id="IPR055323">
    <property type="entry name" value="C57A10.07/YOR238W"/>
</dbReference>
<organism evidence="2 3">
    <name type="scientific">Geosmithia morbida</name>
    <dbReference type="NCBI Taxonomy" id="1094350"/>
    <lineage>
        <taxon>Eukaryota</taxon>
        <taxon>Fungi</taxon>
        <taxon>Dikarya</taxon>
        <taxon>Ascomycota</taxon>
        <taxon>Pezizomycotina</taxon>
        <taxon>Sordariomycetes</taxon>
        <taxon>Hypocreomycetidae</taxon>
        <taxon>Hypocreales</taxon>
        <taxon>Bionectriaceae</taxon>
        <taxon>Geosmithia</taxon>
    </lineage>
</organism>
<feature type="non-terminal residue" evidence="2">
    <location>
        <position position="1"/>
    </location>
</feature>
<gene>
    <name evidence="2" type="ORF">GMORB2_3450</name>
</gene>
<keyword evidence="3" id="KW-1185">Reference proteome</keyword>
<dbReference type="PANTHER" id="PTHR28110:SF1">
    <property type="entry name" value="TRANSMEMBRANE PROTEIN"/>
    <property type="match status" value="1"/>
</dbReference>
<proteinExistence type="predicted"/>
<feature type="domain" description="DUF218" evidence="1">
    <location>
        <begin position="44"/>
        <end position="142"/>
    </location>
</feature>